<evidence type="ECO:0000256" key="11">
    <source>
        <dbReference type="ARBA" id="ARBA00042730"/>
    </source>
</evidence>
<dbReference type="GO" id="GO:0005615">
    <property type="term" value="C:extracellular space"/>
    <property type="evidence" value="ECO:0007669"/>
    <property type="project" value="UniProtKB-KW"/>
</dbReference>
<sequence length="112" mass="12441">MPLINIRTSATEITDTNGFLKKVSSKIAELTSKPEIYVMATLEFDAPMLFGGSSEDCCYIEVKSIGGINPSRMSNDLCMLINESLGVQKERIYINFEDIQAKNWGYNATTFG</sequence>
<dbReference type="OrthoDB" id="5769863at2"/>
<evidence type="ECO:0000256" key="8">
    <source>
        <dbReference type="ARBA" id="ARBA00039086"/>
    </source>
</evidence>
<dbReference type="EMBL" id="CP000878">
    <property type="protein sequence ID" value="ABX09085.1"/>
    <property type="molecule type" value="Genomic_DNA"/>
</dbReference>
<evidence type="ECO:0000256" key="9">
    <source>
        <dbReference type="ARBA" id="ARBA00041631"/>
    </source>
</evidence>
<dbReference type="KEGG" id="pmj:P9211_11541"/>
<dbReference type="GO" id="GO:0050178">
    <property type="term" value="F:phenylpyruvate tautomerase activity"/>
    <property type="evidence" value="ECO:0007669"/>
    <property type="project" value="UniProtKB-EC"/>
</dbReference>
<dbReference type="Proteomes" id="UP000000788">
    <property type="component" value="Chromosome"/>
</dbReference>
<protein>
    <recommendedName>
        <fullName evidence="11">L-dopachrome isomerase</fullName>
        <ecNumber evidence="8">5.3.2.1</ecNumber>
        <ecNumber evidence="7">5.3.3.12</ecNumber>
    </recommendedName>
    <alternativeName>
        <fullName evidence="9">L-dopachrome tautomerase</fullName>
    </alternativeName>
    <alternativeName>
        <fullName evidence="10">Phenylpyruvate tautomerase</fullName>
    </alternativeName>
</protein>
<dbReference type="EC" id="5.3.3.12" evidence="7"/>
<dbReference type="HOGENOM" id="CLU_129906_4_1_3"/>
<dbReference type="AlphaFoldDB" id="A9BB73"/>
<gene>
    <name evidence="12" type="ordered locus">P9211_11541</name>
</gene>
<evidence type="ECO:0000313" key="12">
    <source>
        <dbReference type="EMBL" id="ABX09085.1"/>
    </source>
</evidence>
<dbReference type="GO" id="GO:0004167">
    <property type="term" value="F:dopachrome isomerase activity"/>
    <property type="evidence" value="ECO:0007669"/>
    <property type="project" value="UniProtKB-EC"/>
</dbReference>
<keyword evidence="4 12" id="KW-0413">Isomerase</keyword>
<comment type="catalytic activity">
    <reaction evidence="6">
        <text>L-dopachrome = 5,6-dihydroxyindole-2-carboxylate</text>
        <dbReference type="Rhea" id="RHEA:13041"/>
        <dbReference type="ChEBI" id="CHEBI:16875"/>
        <dbReference type="ChEBI" id="CHEBI:57509"/>
        <dbReference type="EC" id="5.3.3.12"/>
    </reaction>
</comment>
<dbReference type="EC" id="5.3.2.1" evidence="8"/>
<dbReference type="STRING" id="93059.P9211_11541"/>
<evidence type="ECO:0000256" key="1">
    <source>
        <dbReference type="ARBA" id="ARBA00004613"/>
    </source>
</evidence>
<comment type="subcellular location">
    <subcellularLocation>
        <location evidence="1">Secreted</location>
    </subcellularLocation>
</comment>
<evidence type="ECO:0000256" key="6">
    <source>
        <dbReference type="ARBA" id="ARBA00036823"/>
    </source>
</evidence>
<evidence type="ECO:0000313" key="13">
    <source>
        <dbReference type="Proteomes" id="UP000000788"/>
    </source>
</evidence>
<evidence type="ECO:0000256" key="4">
    <source>
        <dbReference type="ARBA" id="ARBA00023235"/>
    </source>
</evidence>
<dbReference type="eggNOG" id="COG1942">
    <property type="taxonomic scope" value="Bacteria"/>
</dbReference>
<dbReference type="GO" id="GO:0005125">
    <property type="term" value="F:cytokine activity"/>
    <property type="evidence" value="ECO:0007669"/>
    <property type="project" value="UniProtKB-KW"/>
</dbReference>
<evidence type="ECO:0000256" key="2">
    <source>
        <dbReference type="ARBA" id="ARBA00022514"/>
    </source>
</evidence>
<dbReference type="PANTHER" id="PTHR11954:SF6">
    <property type="entry name" value="MACROPHAGE MIGRATION INHIBITORY FACTOR"/>
    <property type="match status" value="1"/>
</dbReference>
<dbReference type="InterPro" id="IPR014347">
    <property type="entry name" value="Tautomerase/MIF_sf"/>
</dbReference>
<reference evidence="12 13" key="1">
    <citation type="journal article" date="2007" name="PLoS Genet.">
        <title>Patterns and implications of gene gain and loss in the evolution of Prochlorococcus.</title>
        <authorList>
            <person name="Kettler G.C."/>
            <person name="Martiny A.C."/>
            <person name="Huang K."/>
            <person name="Zucker J."/>
            <person name="Coleman M.L."/>
            <person name="Rodrigue S."/>
            <person name="Chen F."/>
            <person name="Lapidus A."/>
            <person name="Ferriera S."/>
            <person name="Johnson J."/>
            <person name="Steglich C."/>
            <person name="Church G.M."/>
            <person name="Richardson P."/>
            <person name="Chisholm S.W."/>
        </authorList>
    </citation>
    <scope>NUCLEOTIDE SEQUENCE [LARGE SCALE GENOMIC DNA]</scope>
    <source>
        <strain evidence="13">MIT 9211</strain>
    </source>
</reference>
<dbReference type="InterPro" id="IPR001398">
    <property type="entry name" value="Macrophage_inhib_fac"/>
</dbReference>
<dbReference type="RefSeq" id="WP_012195706.1">
    <property type="nucleotide sequence ID" value="NC_009976.1"/>
</dbReference>
<dbReference type="PANTHER" id="PTHR11954">
    <property type="entry name" value="D-DOPACHROME DECARBOXYLASE"/>
    <property type="match status" value="1"/>
</dbReference>
<evidence type="ECO:0000256" key="7">
    <source>
        <dbReference type="ARBA" id="ARBA00038932"/>
    </source>
</evidence>
<evidence type="ECO:0000256" key="10">
    <source>
        <dbReference type="ARBA" id="ARBA00041912"/>
    </source>
</evidence>
<keyword evidence="3" id="KW-0964">Secreted</keyword>
<dbReference type="Gene3D" id="3.30.429.10">
    <property type="entry name" value="Macrophage Migration Inhibitory Factor"/>
    <property type="match status" value="1"/>
</dbReference>
<name>A9BB73_PROM4</name>
<keyword evidence="13" id="KW-1185">Reference proteome</keyword>
<evidence type="ECO:0000256" key="3">
    <source>
        <dbReference type="ARBA" id="ARBA00022525"/>
    </source>
</evidence>
<proteinExistence type="predicted"/>
<evidence type="ECO:0000256" key="5">
    <source>
        <dbReference type="ARBA" id="ARBA00036735"/>
    </source>
</evidence>
<comment type="catalytic activity">
    <reaction evidence="5">
        <text>3-phenylpyruvate = enol-phenylpyruvate</text>
        <dbReference type="Rhea" id="RHEA:17097"/>
        <dbReference type="ChEBI" id="CHEBI:16815"/>
        <dbReference type="ChEBI" id="CHEBI:18005"/>
        <dbReference type="EC" id="5.3.2.1"/>
    </reaction>
</comment>
<keyword evidence="12" id="KW-0670">Pyruvate</keyword>
<keyword evidence="2" id="KW-0202">Cytokine</keyword>
<dbReference type="SUPFAM" id="SSF55331">
    <property type="entry name" value="Tautomerase/MIF"/>
    <property type="match status" value="1"/>
</dbReference>
<organism evidence="12 13">
    <name type="scientific">Prochlorococcus marinus (strain MIT 9211)</name>
    <dbReference type="NCBI Taxonomy" id="93059"/>
    <lineage>
        <taxon>Bacteria</taxon>
        <taxon>Bacillati</taxon>
        <taxon>Cyanobacteriota</taxon>
        <taxon>Cyanophyceae</taxon>
        <taxon>Synechococcales</taxon>
        <taxon>Prochlorococcaceae</taxon>
        <taxon>Prochlorococcus</taxon>
    </lineage>
</organism>
<dbReference type="Pfam" id="PF01187">
    <property type="entry name" value="MIF"/>
    <property type="match status" value="1"/>
</dbReference>
<accession>A9BB73</accession>